<protein>
    <submittedName>
        <fullName evidence="3">Uncharacterized protein</fullName>
    </submittedName>
</protein>
<reference evidence="3" key="1">
    <citation type="submission" date="2022-11" db="UniProtKB">
        <authorList>
            <consortium name="WormBaseParasite"/>
        </authorList>
    </citation>
    <scope>IDENTIFICATION</scope>
</reference>
<evidence type="ECO:0000313" key="3">
    <source>
        <dbReference type="WBParaSite" id="nRc.2.0.1.t12546-RA"/>
    </source>
</evidence>
<organism evidence="2 3">
    <name type="scientific">Romanomermis culicivorax</name>
    <name type="common">Nematode worm</name>
    <dbReference type="NCBI Taxonomy" id="13658"/>
    <lineage>
        <taxon>Eukaryota</taxon>
        <taxon>Metazoa</taxon>
        <taxon>Ecdysozoa</taxon>
        <taxon>Nematoda</taxon>
        <taxon>Enoplea</taxon>
        <taxon>Dorylaimia</taxon>
        <taxon>Mermithida</taxon>
        <taxon>Mermithoidea</taxon>
        <taxon>Mermithidae</taxon>
        <taxon>Romanomermis</taxon>
    </lineage>
</organism>
<evidence type="ECO:0000256" key="1">
    <source>
        <dbReference type="SAM" id="MobiDB-lite"/>
    </source>
</evidence>
<proteinExistence type="predicted"/>
<feature type="region of interest" description="Disordered" evidence="1">
    <location>
        <begin position="1"/>
        <end position="21"/>
    </location>
</feature>
<dbReference type="AlphaFoldDB" id="A0A915IGV2"/>
<accession>A0A915IGV2</accession>
<dbReference type="WBParaSite" id="nRc.2.0.1.t12546-RA">
    <property type="protein sequence ID" value="nRc.2.0.1.t12546-RA"/>
    <property type="gene ID" value="nRc.2.0.1.g12546"/>
</dbReference>
<dbReference type="Proteomes" id="UP000887565">
    <property type="component" value="Unplaced"/>
</dbReference>
<feature type="compositionally biased region" description="Basic residues" evidence="1">
    <location>
        <begin position="1"/>
        <end position="15"/>
    </location>
</feature>
<evidence type="ECO:0000313" key="2">
    <source>
        <dbReference type="Proteomes" id="UP000887565"/>
    </source>
</evidence>
<name>A0A915IGV2_ROMCU</name>
<keyword evidence="2" id="KW-1185">Reference proteome</keyword>
<sequence>MAGKSRFKPRGKIGAKSRGEMRGKLGLNGGLNKRWASPRNGCALWWAKIERKYCFKNKLMDLLEYIQLLDKVVDEDWEKEEFKLGHGLGKND</sequence>